<feature type="transmembrane region" description="Helical" evidence="2">
    <location>
        <begin position="187"/>
        <end position="206"/>
    </location>
</feature>
<dbReference type="Proteomes" id="UP001058974">
    <property type="component" value="Chromosome 3"/>
</dbReference>
<gene>
    <name evidence="3" type="ORF">KIW84_035565</name>
</gene>
<evidence type="ECO:0000313" key="3">
    <source>
        <dbReference type="EMBL" id="KAI5431421.1"/>
    </source>
</evidence>
<organism evidence="3 4">
    <name type="scientific">Pisum sativum</name>
    <name type="common">Garden pea</name>
    <name type="synonym">Lathyrus oleraceus</name>
    <dbReference type="NCBI Taxonomy" id="3888"/>
    <lineage>
        <taxon>Eukaryota</taxon>
        <taxon>Viridiplantae</taxon>
        <taxon>Streptophyta</taxon>
        <taxon>Embryophyta</taxon>
        <taxon>Tracheophyta</taxon>
        <taxon>Spermatophyta</taxon>
        <taxon>Magnoliopsida</taxon>
        <taxon>eudicotyledons</taxon>
        <taxon>Gunneridae</taxon>
        <taxon>Pentapetalae</taxon>
        <taxon>rosids</taxon>
        <taxon>fabids</taxon>
        <taxon>Fabales</taxon>
        <taxon>Fabaceae</taxon>
        <taxon>Papilionoideae</taxon>
        <taxon>50 kb inversion clade</taxon>
        <taxon>NPAAA clade</taxon>
        <taxon>Hologalegina</taxon>
        <taxon>IRL clade</taxon>
        <taxon>Fabeae</taxon>
        <taxon>Lathyrus</taxon>
    </lineage>
</organism>
<sequence length="221" mass="24449">MIGNAVSTPNPALVVKPSSTSRTPASVGPSGNMKEDCDEILKLIKRSEYNVVDQLLQTPSKISVLSLLLNSEPHREALQKVLDVAYVDHDVTIEQFDSIVANITACNNLSFCDSDLPEEGRDHNNLYNKCEKGSLGVPRMFWSIRASRIPRAFVAAGFMLLASRWKQKPLWDCVTWIESRRVALRNSLGYGFGSLAVAMFVASYVANHSAIKFLQDSFVIA</sequence>
<keyword evidence="2" id="KW-0812">Transmembrane</keyword>
<keyword evidence="2" id="KW-1133">Transmembrane helix</keyword>
<protein>
    <submittedName>
        <fullName evidence="3">Uncharacterized protein</fullName>
    </submittedName>
</protein>
<feature type="region of interest" description="Disordered" evidence="1">
    <location>
        <begin position="1"/>
        <end position="32"/>
    </location>
</feature>
<comment type="caution">
    <text evidence="3">The sequence shown here is derived from an EMBL/GenBank/DDBJ whole genome shotgun (WGS) entry which is preliminary data.</text>
</comment>
<reference evidence="3 4" key="1">
    <citation type="journal article" date="2022" name="Nat. Genet.">
        <title>Improved pea reference genome and pan-genome highlight genomic features and evolutionary characteristics.</title>
        <authorList>
            <person name="Yang T."/>
            <person name="Liu R."/>
            <person name="Luo Y."/>
            <person name="Hu S."/>
            <person name="Wang D."/>
            <person name="Wang C."/>
            <person name="Pandey M.K."/>
            <person name="Ge S."/>
            <person name="Xu Q."/>
            <person name="Li N."/>
            <person name="Li G."/>
            <person name="Huang Y."/>
            <person name="Saxena R.K."/>
            <person name="Ji Y."/>
            <person name="Li M."/>
            <person name="Yan X."/>
            <person name="He Y."/>
            <person name="Liu Y."/>
            <person name="Wang X."/>
            <person name="Xiang C."/>
            <person name="Varshney R.K."/>
            <person name="Ding H."/>
            <person name="Gao S."/>
            <person name="Zong X."/>
        </authorList>
    </citation>
    <scope>NUCLEOTIDE SEQUENCE [LARGE SCALE GENOMIC DNA]</scope>
    <source>
        <strain evidence="3 4">cv. Zhongwan 6</strain>
    </source>
</reference>
<dbReference type="EMBL" id="JAMSHJ010000003">
    <property type="protein sequence ID" value="KAI5431421.1"/>
    <property type="molecule type" value="Genomic_DNA"/>
</dbReference>
<dbReference type="AlphaFoldDB" id="A0A9D5B657"/>
<feature type="compositionally biased region" description="Polar residues" evidence="1">
    <location>
        <begin position="1"/>
        <end position="10"/>
    </location>
</feature>
<evidence type="ECO:0000256" key="1">
    <source>
        <dbReference type="SAM" id="MobiDB-lite"/>
    </source>
</evidence>
<evidence type="ECO:0000313" key="4">
    <source>
        <dbReference type="Proteomes" id="UP001058974"/>
    </source>
</evidence>
<keyword evidence="2" id="KW-0472">Membrane</keyword>
<proteinExistence type="predicted"/>
<name>A0A9D5B657_PEA</name>
<accession>A0A9D5B657</accession>
<dbReference type="Gramene" id="Psat03G0556500-T1">
    <property type="protein sequence ID" value="KAI5431421.1"/>
    <property type="gene ID" value="KIW84_035565"/>
</dbReference>
<evidence type="ECO:0000256" key="2">
    <source>
        <dbReference type="SAM" id="Phobius"/>
    </source>
</evidence>
<keyword evidence="4" id="KW-1185">Reference proteome</keyword>
<dbReference type="PANTHER" id="PTHR32108">
    <property type="entry name" value="DNA-DIRECTED RNA POLYMERASE SUBUNIT ALPHA"/>
    <property type="match status" value="1"/>
</dbReference>
<dbReference type="PANTHER" id="PTHR32108:SF9">
    <property type="entry name" value="REVERSE TRANSCRIPTASE RNASE H-LIKE DOMAIN-CONTAINING PROTEIN"/>
    <property type="match status" value="1"/>
</dbReference>